<feature type="region of interest" description="Disordered" evidence="2">
    <location>
        <begin position="105"/>
        <end position="127"/>
    </location>
</feature>
<dbReference type="GO" id="GO:0019901">
    <property type="term" value="F:protein kinase binding"/>
    <property type="evidence" value="ECO:0007669"/>
    <property type="project" value="InterPro"/>
</dbReference>
<feature type="region of interest" description="Disordered" evidence="2">
    <location>
        <begin position="453"/>
        <end position="476"/>
    </location>
</feature>
<dbReference type="InterPro" id="IPR013922">
    <property type="entry name" value="Cyclin_PHO80-like"/>
</dbReference>
<feature type="coiled-coil region" evidence="1">
    <location>
        <begin position="259"/>
        <end position="304"/>
    </location>
</feature>
<protein>
    <recommendedName>
        <fullName evidence="5">Cyclin N-terminal domain-containing protein</fullName>
    </recommendedName>
</protein>
<feature type="region of interest" description="Disordered" evidence="2">
    <location>
        <begin position="383"/>
        <end position="403"/>
    </location>
</feature>
<reference evidence="3 4" key="1">
    <citation type="journal article" date="2017" name="Mycologia">
        <title>Bifiguratus adelaidae, gen. et sp. nov., a new member of Mucoromycotina in endophytic and soil-dwelling habitats.</title>
        <authorList>
            <person name="Torres-Cruz T.J."/>
            <person name="Billingsley Tobias T.L."/>
            <person name="Almatruk M."/>
            <person name="Hesse C."/>
            <person name="Kuske C.R."/>
            <person name="Desiro A."/>
            <person name="Benucci G.M."/>
            <person name="Bonito G."/>
            <person name="Stajich J.E."/>
            <person name="Dunlap C."/>
            <person name="Arnold A.E."/>
            <person name="Porras-Alfaro A."/>
        </authorList>
    </citation>
    <scope>NUCLEOTIDE SEQUENCE [LARGE SCALE GENOMIC DNA]</scope>
    <source>
        <strain evidence="3 4">AZ0501</strain>
    </source>
</reference>
<dbReference type="Proteomes" id="UP000242875">
    <property type="component" value="Unassembled WGS sequence"/>
</dbReference>
<dbReference type="GO" id="GO:0016538">
    <property type="term" value="F:cyclin-dependent protein serine/threonine kinase regulator activity"/>
    <property type="evidence" value="ECO:0007669"/>
    <property type="project" value="TreeGrafter"/>
</dbReference>
<dbReference type="GO" id="GO:0000307">
    <property type="term" value="C:cyclin-dependent protein kinase holoenzyme complex"/>
    <property type="evidence" value="ECO:0007669"/>
    <property type="project" value="TreeGrafter"/>
</dbReference>
<keyword evidence="1" id="KW-0175">Coiled coil</keyword>
<evidence type="ECO:0000313" key="3">
    <source>
        <dbReference type="EMBL" id="OZJ06951.1"/>
    </source>
</evidence>
<feature type="compositionally biased region" description="Polar residues" evidence="2">
    <location>
        <begin position="514"/>
        <end position="535"/>
    </location>
</feature>
<dbReference type="EMBL" id="MVBO01000001">
    <property type="protein sequence ID" value="OZJ06951.1"/>
    <property type="molecule type" value="Genomic_DNA"/>
</dbReference>
<proteinExistence type="predicted"/>
<evidence type="ECO:0000256" key="2">
    <source>
        <dbReference type="SAM" id="MobiDB-lite"/>
    </source>
</evidence>
<feature type="compositionally biased region" description="Polar residues" evidence="2">
    <location>
        <begin position="391"/>
        <end position="403"/>
    </location>
</feature>
<evidence type="ECO:0000256" key="1">
    <source>
        <dbReference type="SAM" id="Coils"/>
    </source>
</evidence>
<dbReference type="Gene3D" id="1.10.472.10">
    <property type="entry name" value="Cyclin-like"/>
    <property type="match status" value="1"/>
</dbReference>
<dbReference type="GO" id="GO:0005634">
    <property type="term" value="C:nucleus"/>
    <property type="evidence" value="ECO:0007669"/>
    <property type="project" value="TreeGrafter"/>
</dbReference>
<dbReference type="Pfam" id="PF08613">
    <property type="entry name" value="Cyclin"/>
    <property type="match status" value="1"/>
</dbReference>
<dbReference type="OrthoDB" id="244495at2759"/>
<feature type="region of interest" description="Disordered" evidence="2">
    <location>
        <begin position="513"/>
        <end position="625"/>
    </location>
</feature>
<gene>
    <name evidence="3" type="ORF">BZG36_00132</name>
</gene>
<dbReference type="SUPFAM" id="SSF47954">
    <property type="entry name" value="Cyclin-like"/>
    <property type="match status" value="1"/>
</dbReference>
<comment type="caution">
    <text evidence="3">The sequence shown here is derived from an EMBL/GenBank/DDBJ whole genome shotgun (WGS) entry which is preliminary data.</text>
</comment>
<feature type="compositionally biased region" description="Basic and acidic residues" evidence="2">
    <location>
        <begin position="586"/>
        <end position="598"/>
    </location>
</feature>
<sequence length="625" mass="68655">MAHNMQLPSYPAPMMGSQPQPLQGHLYNNNYPASYPVMPKQHVQYSIPVPVQQPIPEAIQSNQPPPPPNIPQLADFASTMVYTMWHTRRPSVTALYASSPSVNPATLPTEAPNKSGSPHATTPNSGSPSPAFKKFCLQVLNATQLSESVVLLSLKYIAKLLIASPSIQGAEGSEYRLFVVALMLANKFLDDNTFTNKTWSEVTTMKVQDLDVMEIEFLSVLDFRLFVRDEEYQRWTAALVQYQQGQLDQQQQAAQRTMLAETTLRNMGLLNEKQQQQQQQAWVAQQAEADRRQAKQQQAMQQQQSQYLYILSQAQAPQVPQLPITGPLVRVQLKSRIPPPNMYHHAPHVLPAPATSSNTHQSPGYASGGNTFYPNANMSGHVQGVLPPGSSLPTPQASTSISGLPATRVSSIPQGIAANGFVSPGASAYASYPTPDSQPHQANFNYSGGGGHRMAYYPPNTSGQPTQQAPQNQQRTSSLPMGVHTLAANLNAQPPTAVHPSLQTSPYYYATAPHTPSSALTPNGQQGGAYSNTSRGYFDTESPRKFPQQSQPYTQQASPSAVQRPRSSSNVGYNGNYLQHPNHQYSDYDPKSSYDYKDYTNQSSNYRNGPVPEDPRTAVDSYRKR</sequence>
<name>A0A261Y8P8_9FUNG</name>
<feature type="compositionally biased region" description="Low complexity" evidence="2">
    <location>
        <begin position="464"/>
        <end position="474"/>
    </location>
</feature>
<dbReference type="InterPro" id="IPR036915">
    <property type="entry name" value="Cyclin-like_sf"/>
</dbReference>
<dbReference type="PANTHER" id="PTHR15615:SF27">
    <property type="entry name" value="PHO85 CYCLIN CLG1"/>
    <property type="match status" value="1"/>
</dbReference>
<keyword evidence="4" id="KW-1185">Reference proteome</keyword>
<organism evidence="3 4">
    <name type="scientific">Bifiguratus adelaidae</name>
    <dbReference type="NCBI Taxonomy" id="1938954"/>
    <lineage>
        <taxon>Eukaryota</taxon>
        <taxon>Fungi</taxon>
        <taxon>Fungi incertae sedis</taxon>
        <taxon>Mucoromycota</taxon>
        <taxon>Mucoromycotina</taxon>
        <taxon>Endogonomycetes</taxon>
        <taxon>Endogonales</taxon>
        <taxon>Endogonales incertae sedis</taxon>
        <taxon>Bifiguratus</taxon>
    </lineage>
</organism>
<feature type="compositionally biased region" description="Polar residues" evidence="2">
    <location>
        <begin position="547"/>
        <end position="584"/>
    </location>
</feature>
<dbReference type="PANTHER" id="PTHR15615">
    <property type="match status" value="1"/>
</dbReference>
<evidence type="ECO:0008006" key="5">
    <source>
        <dbReference type="Google" id="ProtNLM"/>
    </source>
</evidence>
<dbReference type="CDD" id="cd20557">
    <property type="entry name" value="CYCLIN_ScPCL1-like"/>
    <property type="match status" value="1"/>
</dbReference>
<evidence type="ECO:0000313" key="4">
    <source>
        <dbReference type="Proteomes" id="UP000242875"/>
    </source>
</evidence>
<dbReference type="AlphaFoldDB" id="A0A261Y8P8"/>
<accession>A0A261Y8P8</accession>